<dbReference type="Pfam" id="PF13489">
    <property type="entry name" value="Methyltransf_23"/>
    <property type="match status" value="1"/>
</dbReference>
<keyword evidence="2" id="KW-1185">Reference proteome</keyword>
<evidence type="ECO:0008006" key="3">
    <source>
        <dbReference type="Google" id="ProtNLM"/>
    </source>
</evidence>
<dbReference type="EMBL" id="BJXA01000003">
    <property type="protein sequence ID" value="GEM36471.1"/>
    <property type="molecule type" value="Genomic_DNA"/>
</dbReference>
<comment type="caution">
    <text evidence="1">The sequence shown here is derived from an EMBL/GenBank/DDBJ whole genome shotgun (WGS) entry which is preliminary data.</text>
</comment>
<evidence type="ECO:0000313" key="2">
    <source>
        <dbReference type="Proteomes" id="UP000321424"/>
    </source>
</evidence>
<reference evidence="1 2" key="1">
    <citation type="submission" date="2019-07" db="EMBL/GenBank/DDBJ databases">
        <title>Whole genome shotgun sequence of Nocardia ninae NBRC 108245.</title>
        <authorList>
            <person name="Hosoyama A."/>
            <person name="Uohara A."/>
            <person name="Ohji S."/>
            <person name="Ichikawa N."/>
        </authorList>
    </citation>
    <scope>NUCLEOTIDE SEQUENCE [LARGE SCALE GENOMIC DNA]</scope>
    <source>
        <strain evidence="1 2">NBRC 108245</strain>
    </source>
</reference>
<dbReference type="SUPFAM" id="SSF53335">
    <property type="entry name" value="S-adenosyl-L-methionine-dependent methyltransferases"/>
    <property type="match status" value="1"/>
</dbReference>
<evidence type="ECO:0000313" key="1">
    <source>
        <dbReference type="EMBL" id="GEM36471.1"/>
    </source>
</evidence>
<organism evidence="1 2">
    <name type="scientific">Nocardia ninae NBRC 108245</name>
    <dbReference type="NCBI Taxonomy" id="1210091"/>
    <lineage>
        <taxon>Bacteria</taxon>
        <taxon>Bacillati</taxon>
        <taxon>Actinomycetota</taxon>
        <taxon>Actinomycetes</taxon>
        <taxon>Mycobacteriales</taxon>
        <taxon>Nocardiaceae</taxon>
        <taxon>Nocardia</taxon>
    </lineage>
</organism>
<accession>A0A511M7B1</accession>
<dbReference type="Gene3D" id="3.40.50.150">
    <property type="entry name" value="Vaccinia Virus protein VP39"/>
    <property type="match status" value="1"/>
</dbReference>
<dbReference type="InterPro" id="IPR029063">
    <property type="entry name" value="SAM-dependent_MTases_sf"/>
</dbReference>
<dbReference type="AlphaFoldDB" id="A0A511M7B1"/>
<name>A0A511M7B1_9NOCA</name>
<gene>
    <name evidence="1" type="ORF">NN4_09900</name>
</gene>
<dbReference type="Proteomes" id="UP000321424">
    <property type="component" value="Unassembled WGS sequence"/>
</dbReference>
<protein>
    <recommendedName>
        <fullName evidence="3">Methyltransferase type 11 domain-containing protein</fullName>
    </recommendedName>
</protein>
<proteinExistence type="predicted"/>
<sequence length="237" mass="26353">MLASANVLLTPSGFQLVRRTDEFEDYIPFEQTQAAATAAGLSVGDYIDREYNVPGCTQDTIDQMAELGAFDRPICRVCEIGPGSGRYLEKVIARCAPQSYEIYETAGPWRDWLTTTYNVTARPTDGVKLSATPDGTVDLVHSHKVLNGLKILDICSYFYEIARIAGPESVVVFDILTEDCLDEDTLRRWLDSGAGYVTSMTTKQFAVDFFGRRGFECVGSFFATSMPGKTHYLVFKR</sequence>